<keyword evidence="2" id="KW-1185">Reference proteome</keyword>
<comment type="caution">
    <text evidence="1">The sequence shown here is derived from an EMBL/GenBank/DDBJ whole genome shotgun (WGS) entry which is preliminary data.</text>
</comment>
<gene>
    <name evidence="1" type="ORF">AFL01nite_05270</name>
</gene>
<organism evidence="1 2">
    <name type="scientific">Aeromicrobium flavum</name>
    <dbReference type="NCBI Taxonomy" id="416568"/>
    <lineage>
        <taxon>Bacteria</taxon>
        <taxon>Bacillati</taxon>
        <taxon>Actinomycetota</taxon>
        <taxon>Actinomycetes</taxon>
        <taxon>Propionibacteriales</taxon>
        <taxon>Nocardioidaceae</taxon>
        <taxon>Aeromicrobium</taxon>
    </lineage>
</organism>
<dbReference type="Proteomes" id="UP000321769">
    <property type="component" value="Unassembled WGS sequence"/>
</dbReference>
<evidence type="ECO:0000313" key="2">
    <source>
        <dbReference type="Proteomes" id="UP000321769"/>
    </source>
</evidence>
<dbReference type="AlphaFoldDB" id="A0A512HS40"/>
<dbReference type="EMBL" id="BJZQ01000001">
    <property type="protein sequence ID" value="GEO88200.1"/>
    <property type="molecule type" value="Genomic_DNA"/>
</dbReference>
<sequence length="272" mass="29745">MAYITAGTAFDVPDITFWADARHRSLDEALAGADVLVSCPDATAAFPAELEPWVSPILTREDQEASATALSRLVARRWAAVDPTVVYVENPHPPAVSRPDPELLGAVDPDVLAEVASRGAGVYRATRLQLIQRLVLTRSSSPHRPLTSLTLRDVTMPAGQPAVLSLANRGDLAGNPRPKDPLVTMDPERLRLLADSHRTGFGVRSHDEVALNTPHRDDDEIVETAERFGRGPEAVDAVRLDLSRQLPTDPDAIDEVARRLRRSWVHYRTTVG</sequence>
<reference evidence="1 2" key="1">
    <citation type="submission" date="2019-07" db="EMBL/GenBank/DDBJ databases">
        <title>Whole genome shotgun sequence of Aeromicrobium flavum NBRC 107625.</title>
        <authorList>
            <person name="Hosoyama A."/>
            <person name="Uohara A."/>
            <person name="Ohji S."/>
            <person name="Ichikawa N."/>
        </authorList>
    </citation>
    <scope>NUCLEOTIDE SEQUENCE [LARGE SCALE GENOMIC DNA]</scope>
    <source>
        <strain evidence="1 2">NBRC 107625</strain>
    </source>
</reference>
<protein>
    <submittedName>
        <fullName evidence="1">Uncharacterized protein</fullName>
    </submittedName>
</protein>
<proteinExistence type="predicted"/>
<name>A0A512HS40_9ACTN</name>
<accession>A0A512HS40</accession>
<evidence type="ECO:0000313" key="1">
    <source>
        <dbReference type="EMBL" id="GEO88200.1"/>
    </source>
</evidence>